<evidence type="ECO:0000313" key="2">
    <source>
        <dbReference type="Proteomes" id="UP001352852"/>
    </source>
</evidence>
<accession>A0ABU7EC36</accession>
<sequence length="105" mass="11917">MFIEVSYLLAERCDGLGRRLIPCLLNNLSVDWTTGFWYIKEFPEPLEEKQAHSLTDPLLHPTMGMKFFPTHSSVSHQTHLDCLLLKGSRAVWSALNGPQFVSSGR</sequence>
<dbReference type="Proteomes" id="UP001352852">
    <property type="component" value="Unassembled WGS sequence"/>
</dbReference>
<gene>
    <name evidence="1" type="ORF">CHARACLAT_022942</name>
</gene>
<comment type="caution">
    <text evidence="1">The sequence shown here is derived from an EMBL/GenBank/DDBJ whole genome shotgun (WGS) entry which is preliminary data.</text>
</comment>
<name>A0ABU7EC36_9TELE</name>
<evidence type="ECO:0000313" key="1">
    <source>
        <dbReference type="EMBL" id="MED6284832.1"/>
    </source>
</evidence>
<organism evidence="1 2">
    <name type="scientific">Characodon lateralis</name>
    <dbReference type="NCBI Taxonomy" id="208331"/>
    <lineage>
        <taxon>Eukaryota</taxon>
        <taxon>Metazoa</taxon>
        <taxon>Chordata</taxon>
        <taxon>Craniata</taxon>
        <taxon>Vertebrata</taxon>
        <taxon>Euteleostomi</taxon>
        <taxon>Actinopterygii</taxon>
        <taxon>Neopterygii</taxon>
        <taxon>Teleostei</taxon>
        <taxon>Neoteleostei</taxon>
        <taxon>Acanthomorphata</taxon>
        <taxon>Ovalentaria</taxon>
        <taxon>Atherinomorphae</taxon>
        <taxon>Cyprinodontiformes</taxon>
        <taxon>Goodeidae</taxon>
        <taxon>Characodon</taxon>
    </lineage>
</organism>
<protein>
    <submittedName>
        <fullName evidence="1">Uncharacterized protein</fullName>
    </submittedName>
</protein>
<dbReference type="EMBL" id="JAHUTJ010051566">
    <property type="protein sequence ID" value="MED6284832.1"/>
    <property type="molecule type" value="Genomic_DNA"/>
</dbReference>
<proteinExistence type="predicted"/>
<keyword evidence="2" id="KW-1185">Reference proteome</keyword>
<reference evidence="1 2" key="1">
    <citation type="submission" date="2021-06" db="EMBL/GenBank/DDBJ databases">
        <authorList>
            <person name="Palmer J.M."/>
        </authorList>
    </citation>
    <scope>NUCLEOTIDE SEQUENCE [LARGE SCALE GENOMIC DNA]</scope>
    <source>
        <strain evidence="1 2">CL_MEX2019</strain>
        <tissue evidence="1">Muscle</tissue>
    </source>
</reference>